<dbReference type="FunCoup" id="A3LTL5">
    <property type="interactions" value="109"/>
</dbReference>
<evidence type="ECO:0000313" key="6">
    <source>
        <dbReference type="EMBL" id="ABN66433.2"/>
    </source>
</evidence>
<keyword evidence="2" id="KW-0539">Nucleus</keyword>
<dbReference type="RefSeq" id="XP_001384462.2">
    <property type="nucleotide sequence ID" value="XM_001384425.1"/>
</dbReference>
<feature type="domain" description="RRM" evidence="5">
    <location>
        <begin position="270"/>
        <end position="344"/>
    </location>
</feature>
<accession>A3LTL5</accession>
<dbReference type="GO" id="GO:0000398">
    <property type="term" value="P:mRNA splicing, via spliceosome"/>
    <property type="evidence" value="ECO:0007669"/>
    <property type="project" value="TreeGrafter"/>
</dbReference>
<dbReference type="InParanoid" id="A3LTL5"/>
<dbReference type="SUPFAM" id="SSF54928">
    <property type="entry name" value="RNA-binding domain, RBD"/>
    <property type="match status" value="2"/>
</dbReference>
<dbReference type="PANTHER" id="PTHR13952:SF6">
    <property type="entry name" value="U11_U12 SMALL NUCLEAR RIBONUCLEOPROTEIN 35 KDA PROTEIN"/>
    <property type="match status" value="1"/>
</dbReference>
<dbReference type="OMA" id="ITESCAY"/>
<feature type="compositionally biased region" description="Polar residues" evidence="4">
    <location>
        <begin position="391"/>
        <end position="418"/>
    </location>
</feature>
<feature type="region of interest" description="Disordered" evidence="4">
    <location>
        <begin position="1"/>
        <end position="47"/>
    </location>
</feature>
<dbReference type="InterPro" id="IPR035979">
    <property type="entry name" value="RBD_domain_sf"/>
</dbReference>
<dbReference type="STRING" id="322104.A3LTL5"/>
<reference evidence="6 7" key="1">
    <citation type="journal article" date="2007" name="Nat. Biotechnol.">
        <title>Genome sequence of the lignocellulose-bioconverting and xylose-fermenting yeast Pichia stipitis.</title>
        <authorList>
            <person name="Jeffries T.W."/>
            <person name="Grigoriev I.V."/>
            <person name="Grimwood J."/>
            <person name="Laplaza J.M."/>
            <person name="Aerts A."/>
            <person name="Salamov A."/>
            <person name="Schmutz J."/>
            <person name="Lindquist E."/>
            <person name="Dehal P."/>
            <person name="Shapiro H."/>
            <person name="Jin Y.S."/>
            <person name="Passoth V."/>
            <person name="Richardson P.M."/>
        </authorList>
    </citation>
    <scope>NUCLEOTIDE SEQUENCE [LARGE SCALE GENOMIC DNA]</scope>
    <source>
        <strain evidence="7">ATCC 58785 / CBS 6054 / NBRC 10063 / NRRL Y-11545</strain>
    </source>
</reference>
<dbReference type="InterPro" id="IPR034352">
    <property type="entry name" value="Rim4_RRM1"/>
</dbReference>
<sequence length="599" mass="66478">MSDSSTNEESVSSSGESVSTDLISKDEDLKNAEQNSATDYNETVGSSKKIHNTAIGELLQPLKESAEDDNDKQDASEPLPRGRPSSCVFVASLCSSRSDDELCVSVTNHFSKWGKLSTVKVLRDTSNRPYAFVQYTNDRDSKLAIRMGHDSELDGRNIRCEAAKVNRTLFISSNELVHENKMSEFLSGFGEIEQILSSNSSGHLVRYKVSKSSKYWYCKFVYREDAIRAFANITESCAYKVDWTQNIEEDVHYGHRDEVSQETQVTFDKFSIFVGQLSAEVSEKDLDSRFSRHGTIADINLIRKGSNSFAFVRFEKESSAAGAVERENHAMFKGKTLHVQYKETHSLTKSVKSKPVGLAFAPPPIHLSRKVENCYRKTSGNNFPPLKPRFNNYSSNNANRGSYQSYRGNYKSHYSNVPNRVRRFTSMNTTPSGSAHGKGETTSERSAWSPEAKGSLEANGSPPTTPVPKQADIHAWRNVYGHQGGSNPDRPDPSNPYHKLARPDMSGGAPPPKNGIPYFYYIPNPEVSNMHGSGFMGAPVSSGNPVGLSPNPKGFYQPYYVPYDTHEYGPAAAAAAAAAYSMQYPMYYQAKENNANDEN</sequence>
<feature type="domain" description="RRM" evidence="5">
    <location>
        <begin position="86"/>
        <end position="165"/>
    </location>
</feature>
<dbReference type="InterPro" id="IPR000504">
    <property type="entry name" value="RRM_dom"/>
</dbReference>
<dbReference type="KEGG" id="pic:PICST_31452"/>
<feature type="region of interest" description="Disordered" evidence="4">
    <location>
        <begin position="380"/>
        <end position="510"/>
    </location>
</feature>
<dbReference type="AlphaFoldDB" id="A3LTL5"/>
<dbReference type="CDD" id="cd12453">
    <property type="entry name" value="RRM1_RIM4_like"/>
    <property type="match status" value="1"/>
</dbReference>
<dbReference type="GeneID" id="4838976"/>
<dbReference type="GO" id="GO:0071011">
    <property type="term" value="C:precatalytic spliceosome"/>
    <property type="evidence" value="ECO:0007669"/>
    <property type="project" value="TreeGrafter"/>
</dbReference>
<gene>
    <name evidence="6" type="ORF">PICST_31452</name>
</gene>
<organism evidence="6 7">
    <name type="scientific">Scheffersomyces stipitis (strain ATCC 58785 / CBS 6054 / NBRC 10063 / NRRL Y-11545)</name>
    <name type="common">Yeast</name>
    <name type="synonym">Pichia stipitis</name>
    <dbReference type="NCBI Taxonomy" id="322104"/>
    <lineage>
        <taxon>Eukaryota</taxon>
        <taxon>Fungi</taxon>
        <taxon>Dikarya</taxon>
        <taxon>Ascomycota</taxon>
        <taxon>Saccharomycotina</taxon>
        <taxon>Pichiomycetes</taxon>
        <taxon>Debaryomycetaceae</taxon>
        <taxon>Scheffersomyces</taxon>
    </lineage>
</organism>
<feature type="compositionally biased region" description="Polar residues" evidence="4">
    <location>
        <begin position="32"/>
        <end position="46"/>
    </location>
</feature>
<dbReference type="InterPro" id="IPR012677">
    <property type="entry name" value="Nucleotide-bd_a/b_plait_sf"/>
</dbReference>
<name>A3LTL5_PICST</name>
<evidence type="ECO:0000256" key="3">
    <source>
        <dbReference type="PROSITE-ProRule" id="PRU00176"/>
    </source>
</evidence>
<comment type="subcellular location">
    <subcellularLocation>
        <location evidence="1">Nucleus</location>
    </subcellularLocation>
</comment>
<evidence type="ECO:0000256" key="4">
    <source>
        <dbReference type="SAM" id="MobiDB-lite"/>
    </source>
</evidence>
<dbReference type="eggNOG" id="ENOG502QUGB">
    <property type="taxonomic scope" value="Eukaryota"/>
</dbReference>
<evidence type="ECO:0000256" key="2">
    <source>
        <dbReference type="ARBA" id="ARBA00023242"/>
    </source>
</evidence>
<feature type="compositionally biased region" description="Low complexity" evidence="4">
    <location>
        <begin position="1"/>
        <end position="21"/>
    </location>
</feature>
<keyword evidence="7" id="KW-1185">Reference proteome</keyword>
<dbReference type="EMBL" id="CP000498">
    <property type="protein sequence ID" value="ABN66433.2"/>
    <property type="molecule type" value="Genomic_DNA"/>
</dbReference>
<dbReference type="HOGENOM" id="CLU_016668_2_0_1"/>
<dbReference type="PROSITE" id="PS50102">
    <property type="entry name" value="RRM"/>
    <property type="match status" value="2"/>
</dbReference>
<evidence type="ECO:0000256" key="1">
    <source>
        <dbReference type="ARBA" id="ARBA00004123"/>
    </source>
</evidence>
<dbReference type="Pfam" id="PF00076">
    <property type="entry name" value="RRM_1"/>
    <property type="match status" value="2"/>
</dbReference>
<dbReference type="InterPro" id="IPR051183">
    <property type="entry name" value="U1_U11-U12_snRNP_70-35kDa"/>
</dbReference>
<dbReference type="OrthoDB" id="410044at2759"/>
<dbReference type="Proteomes" id="UP000002258">
    <property type="component" value="Chromosome 4"/>
</dbReference>
<dbReference type="PANTHER" id="PTHR13952">
    <property type="entry name" value="U1 SMALL NUCLEAR RIBONUCLEOPROTEIN 70 KD"/>
    <property type="match status" value="1"/>
</dbReference>
<evidence type="ECO:0000259" key="5">
    <source>
        <dbReference type="PROSITE" id="PS50102"/>
    </source>
</evidence>
<evidence type="ECO:0000313" key="7">
    <source>
        <dbReference type="Proteomes" id="UP000002258"/>
    </source>
</evidence>
<dbReference type="GO" id="GO:0003729">
    <property type="term" value="F:mRNA binding"/>
    <property type="evidence" value="ECO:0007669"/>
    <property type="project" value="TreeGrafter"/>
</dbReference>
<feature type="region of interest" description="Disordered" evidence="4">
    <location>
        <begin position="61"/>
        <end position="83"/>
    </location>
</feature>
<dbReference type="GO" id="GO:0017069">
    <property type="term" value="F:snRNA binding"/>
    <property type="evidence" value="ECO:0007669"/>
    <property type="project" value="TreeGrafter"/>
</dbReference>
<proteinExistence type="predicted"/>
<keyword evidence="3" id="KW-0694">RNA-binding</keyword>
<protein>
    <submittedName>
        <fullName evidence="6">Regulator of IMe2 expression</fullName>
    </submittedName>
</protein>
<dbReference type="SMART" id="SM00360">
    <property type="entry name" value="RRM"/>
    <property type="match status" value="2"/>
</dbReference>
<dbReference type="Gene3D" id="3.30.70.330">
    <property type="match status" value="2"/>
</dbReference>